<dbReference type="Pfam" id="PF03965">
    <property type="entry name" value="Penicillinase_R"/>
    <property type="match status" value="1"/>
</dbReference>
<evidence type="ECO:0000256" key="1">
    <source>
        <dbReference type="ARBA" id="ARBA00011046"/>
    </source>
</evidence>
<dbReference type="Proteomes" id="UP000316008">
    <property type="component" value="Unassembled WGS sequence"/>
</dbReference>
<keyword evidence="6" id="KW-1185">Reference proteome</keyword>
<dbReference type="InterPro" id="IPR005650">
    <property type="entry name" value="BlaI_family"/>
</dbReference>
<evidence type="ECO:0000256" key="4">
    <source>
        <dbReference type="ARBA" id="ARBA00023163"/>
    </source>
</evidence>
<reference evidence="5 6" key="1">
    <citation type="submission" date="2019-07" db="EMBL/GenBank/DDBJ databases">
        <authorList>
            <person name="Huq M.A."/>
        </authorList>
    </citation>
    <scope>NUCLEOTIDE SEQUENCE [LARGE SCALE GENOMIC DNA]</scope>
    <source>
        <strain evidence="5 6">MAH-3</strain>
    </source>
</reference>
<dbReference type="AlphaFoldDB" id="A0A556N822"/>
<comment type="caution">
    <text evidence="5">The sequence shown here is derived from an EMBL/GenBank/DDBJ whole genome shotgun (WGS) entry which is preliminary data.</text>
</comment>
<organism evidence="5 6">
    <name type="scientific">Fluviicola chungangensis</name>
    <dbReference type="NCBI Taxonomy" id="2597671"/>
    <lineage>
        <taxon>Bacteria</taxon>
        <taxon>Pseudomonadati</taxon>
        <taxon>Bacteroidota</taxon>
        <taxon>Flavobacteriia</taxon>
        <taxon>Flavobacteriales</taxon>
        <taxon>Crocinitomicaceae</taxon>
        <taxon>Fluviicola</taxon>
    </lineage>
</organism>
<name>A0A556N822_9FLAO</name>
<evidence type="ECO:0000256" key="2">
    <source>
        <dbReference type="ARBA" id="ARBA00023015"/>
    </source>
</evidence>
<protein>
    <submittedName>
        <fullName evidence="5">BlaI/MecI/CopY family transcriptional regulator</fullName>
    </submittedName>
</protein>
<evidence type="ECO:0000256" key="3">
    <source>
        <dbReference type="ARBA" id="ARBA00023125"/>
    </source>
</evidence>
<dbReference type="InterPro" id="IPR036388">
    <property type="entry name" value="WH-like_DNA-bd_sf"/>
</dbReference>
<dbReference type="Gene3D" id="1.10.10.10">
    <property type="entry name" value="Winged helix-like DNA-binding domain superfamily/Winged helix DNA-binding domain"/>
    <property type="match status" value="1"/>
</dbReference>
<keyword evidence="2" id="KW-0805">Transcription regulation</keyword>
<dbReference type="GO" id="GO:0045892">
    <property type="term" value="P:negative regulation of DNA-templated transcription"/>
    <property type="evidence" value="ECO:0007669"/>
    <property type="project" value="InterPro"/>
</dbReference>
<dbReference type="RefSeq" id="WP_144331786.1">
    <property type="nucleotide sequence ID" value="NZ_VLPL01000001.1"/>
</dbReference>
<evidence type="ECO:0000313" key="6">
    <source>
        <dbReference type="Proteomes" id="UP000316008"/>
    </source>
</evidence>
<evidence type="ECO:0000313" key="5">
    <source>
        <dbReference type="EMBL" id="TSJ48251.1"/>
    </source>
</evidence>
<dbReference type="EMBL" id="VLPL01000001">
    <property type="protein sequence ID" value="TSJ48251.1"/>
    <property type="molecule type" value="Genomic_DNA"/>
</dbReference>
<dbReference type="Gene3D" id="1.10.4040.10">
    <property type="entry name" value="Penicillinase repressor domain"/>
    <property type="match status" value="1"/>
</dbReference>
<dbReference type="InterPro" id="IPR036390">
    <property type="entry name" value="WH_DNA-bd_sf"/>
</dbReference>
<gene>
    <name evidence="5" type="ORF">FO442_03675</name>
</gene>
<accession>A0A556N822</accession>
<comment type="similarity">
    <text evidence="1">Belongs to the BlaI transcriptional regulatory family.</text>
</comment>
<sequence>MKKELTRAEEQIMQAIWSVGKGFAKDIHEQLEEPRPAYNTVLTVIRVLVHKGFVDYKTYGKSNEYYPMITKEAYSAQRFQSLKENYFGNSNAKLLSFFMKENNLDLKDVNELLEIIKKERHD</sequence>
<dbReference type="SUPFAM" id="SSF46785">
    <property type="entry name" value="Winged helix' DNA-binding domain"/>
    <property type="match status" value="1"/>
</dbReference>
<keyword evidence="4" id="KW-0804">Transcription</keyword>
<keyword evidence="3" id="KW-0238">DNA-binding</keyword>
<proteinExistence type="inferred from homology"/>
<dbReference type="OrthoDB" id="1098508at2"/>
<dbReference type="GO" id="GO:0003677">
    <property type="term" value="F:DNA binding"/>
    <property type="evidence" value="ECO:0007669"/>
    <property type="project" value="UniProtKB-KW"/>
</dbReference>
<dbReference type="PIRSF" id="PIRSF019455">
    <property type="entry name" value="CopR_AtkY"/>
    <property type="match status" value="1"/>
</dbReference>